<evidence type="ECO:0000313" key="4">
    <source>
        <dbReference type="Proteomes" id="UP000050902"/>
    </source>
</evidence>
<name>A0ABR5NFJ2_9GAMM</name>
<protein>
    <recommendedName>
        <fullName evidence="2">HNH nuclease domain-containing protein</fullName>
    </recommendedName>
</protein>
<evidence type="ECO:0000313" key="3">
    <source>
        <dbReference type="EMBL" id="KRG53924.1"/>
    </source>
</evidence>
<accession>A0ABR5NFJ2</accession>
<dbReference type="Gene3D" id="1.10.30.50">
    <property type="match status" value="1"/>
</dbReference>
<dbReference type="PANTHER" id="PTHR33877:SF2">
    <property type="entry name" value="OS07G0170200 PROTEIN"/>
    <property type="match status" value="1"/>
</dbReference>
<evidence type="ECO:0000259" key="2">
    <source>
        <dbReference type="SMART" id="SM00507"/>
    </source>
</evidence>
<dbReference type="Pfam" id="PF14279">
    <property type="entry name" value="HNH_5"/>
    <property type="match status" value="1"/>
</dbReference>
<organism evidence="3 4">
    <name type="scientific">Stenotrophomonas nitritireducens</name>
    <dbReference type="NCBI Taxonomy" id="83617"/>
    <lineage>
        <taxon>Bacteria</taxon>
        <taxon>Pseudomonadati</taxon>
        <taxon>Pseudomonadota</taxon>
        <taxon>Gammaproteobacteria</taxon>
        <taxon>Lysobacterales</taxon>
        <taxon>Lysobacteraceae</taxon>
        <taxon>Stenotrophomonas</taxon>
    </lineage>
</organism>
<feature type="domain" description="HNH nuclease" evidence="2">
    <location>
        <begin position="20"/>
        <end position="71"/>
    </location>
</feature>
<dbReference type="PANTHER" id="PTHR33877">
    <property type="entry name" value="SLL1193 PROTEIN"/>
    <property type="match status" value="1"/>
</dbReference>
<evidence type="ECO:0000256" key="1">
    <source>
        <dbReference type="SAM" id="MobiDB-lite"/>
    </source>
</evidence>
<reference evidence="3 4" key="1">
    <citation type="submission" date="2015-05" db="EMBL/GenBank/DDBJ databases">
        <title>Genome sequencing and analysis of members of genus Stenotrophomonas.</title>
        <authorList>
            <person name="Patil P.P."/>
            <person name="Midha S."/>
            <person name="Patil P.B."/>
        </authorList>
    </citation>
    <scope>NUCLEOTIDE SEQUENCE [LARGE SCALE GENOMIC DNA]</scope>
    <source>
        <strain evidence="3 4">DSM 12575</strain>
    </source>
</reference>
<dbReference type="SMART" id="SM00507">
    <property type="entry name" value="HNHc"/>
    <property type="match status" value="1"/>
</dbReference>
<dbReference type="EMBL" id="LDJG01000042">
    <property type="protein sequence ID" value="KRG53924.1"/>
    <property type="molecule type" value="Genomic_DNA"/>
</dbReference>
<comment type="caution">
    <text evidence="3">The sequence shown here is derived from an EMBL/GenBank/DDBJ whole genome shotgun (WGS) entry which is preliminary data.</text>
</comment>
<dbReference type="InterPro" id="IPR003615">
    <property type="entry name" value="HNH_nuc"/>
</dbReference>
<dbReference type="Proteomes" id="UP000050902">
    <property type="component" value="Unassembled WGS sequence"/>
</dbReference>
<proteinExistence type="predicted"/>
<dbReference type="InterPro" id="IPR052892">
    <property type="entry name" value="NA-targeting_endonuclease"/>
</dbReference>
<sequence length="112" mass="12504">MSVKASTFNKKARRHAADMHTRKNRAHSFRCHYCGAQLTQEAVTREHIRPLSKGGDDSSTNIVFACRCCNLQRGNSDYDLFKEYMLPVKRARAAGLPIPALPPYVSPARGGK</sequence>
<dbReference type="CDD" id="cd00085">
    <property type="entry name" value="HNHc"/>
    <property type="match status" value="1"/>
</dbReference>
<dbReference type="InterPro" id="IPR029471">
    <property type="entry name" value="HNH_5"/>
</dbReference>
<gene>
    <name evidence="3" type="ORF">ABB22_17275</name>
</gene>
<keyword evidence="4" id="KW-1185">Reference proteome</keyword>
<feature type="region of interest" description="Disordered" evidence="1">
    <location>
        <begin position="1"/>
        <end position="21"/>
    </location>
</feature>